<reference evidence="5" key="1">
    <citation type="journal article" date="2015" name="Nat. Plants">
        <title>Genome expansion of Arabis alpina linked with retrotransposition and reduced symmetric DNA methylation.</title>
        <authorList>
            <person name="Willing E.M."/>
            <person name="Rawat V."/>
            <person name="Mandakova T."/>
            <person name="Maumus F."/>
            <person name="James G.V."/>
            <person name="Nordstroem K.J."/>
            <person name="Becker C."/>
            <person name="Warthmann N."/>
            <person name="Chica C."/>
            <person name="Szarzynska B."/>
            <person name="Zytnicki M."/>
            <person name="Albani M.C."/>
            <person name="Kiefer C."/>
            <person name="Bergonzi S."/>
            <person name="Castaings L."/>
            <person name="Mateos J.L."/>
            <person name="Berns M.C."/>
            <person name="Bujdoso N."/>
            <person name="Piofczyk T."/>
            <person name="de Lorenzo L."/>
            <person name="Barrero-Sicilia C."/>
            <person name="Mateos I."/>
            <person name="Piednoel M."/>
            <person name="Hagmann J."/>
            <person name="Chen-Min-Tao R."/>
            <person name="Iglesias-Fernandez R."/>
            <person name="Schuster S.C."/>
            <person name="Alonso-Blanco C."/>
            <person name="Roudier F."/>
            <person name="Carbonero P."/>
            <person name="Paz-Ares J."/>
            <person name="Davis S.J."/>
            <person name="Pecinka A."/>
            <person name="Quesneville H."/>
            <person name="Colot V."/>
            <person name="Lysak M.A."/>
            <person name="Weigel D."/>
            <person name="Coupland G."/>
            <person name="Schneeberger K."/>
        </authorList>
    </citation>
    <scope>NUCLEOTIDE SEQUENCE [LARGE SCALE GENOMIC DNA]</scope>
    <source>
        <strain evidence="5">cv. Pajares</strain>
    </source>
</reference>
<accession>A0A087GC98</accession>
<dbReference type="OrthoDB" id="1113395at2759"/>
<evidence type="ECO:0000256" key="1">
    <source>
        <dbReference type="SAM" id="Coils"/>
    </source>
</evidence>
<organism evidence="4 5">
    <name type="scientific">Arabis alpina</name>
    <name type="common">Alpine rock-cress</name>
    <dbReference type="NCBI Taxonomy" id="50452"/>
    <lineage>
        <taxon>Eukaryota</taxon>
        <taxon>Viridiplantae</taxon>
        <taxon>Streptophyta</taxon>
        <taxon>Embryophyta</taxon>
        <taxon>Tracheophyta</taxon>
        <taxon>Spermatophyta</taxon>
        <taxon>Magnoliopsida</taxon>
        <taxon>eudicotyledons</taxon>
        <taxon>Gunneridae</taxon>
        <taxon>Pentapetalae</taxon>
        <taxon>rosids</taxon>
        <taxon>malvids</taxon>
        <taxon>Brassicales</taxon>
        <taxon>Brassicaceae</taxon>
        <taxon>Arabideae</taxon>
        <taxon>Arabis</taxon>
    </lineage>
</organism>
<feature type="coiled-coil region" evidence="1">
    <location>
        <begin position="581"/>
        <end position="608"/>
    </location>
</feature>
<keyword evidence="1" id="KW-0175">Coiled coil</keyword>
<dbReference type="Proteomes" id="UP000029120">
    <property type="component" value="Chromosome 8"/>
</dbReference>
<evidence type="ECO:0000313" key="5">
    <source>
        <dbReference type="Proteomes" id="UP000029120"/>
    </source>
</evidence>
<sequence>MKSPVIVSSNSDSGSSSADLEVSLAIDQSHQMRVLDKGGASSSRLVHADHGNDDRRCMAIVSDRSAADDQINVAPGLMAEEDFGREIPEQGLPEENLVAQDEEVGGNNSPAGARFLGPGLSHDLFPRGSDDIASSSTYDSLEKLRGDDDWSGIDIRIPRPHERPWTPPEGFMCLYECYFNHGGIWFPVPRLALEYCEARRVALSQLTCASYRNICAILTIAAELGRSVNLTQLEEMVGFAKFGVCGRFYASMRSGCMILTGISSRIESWKNKYFFVRINRASVGDFAGVIRAGWNSRIGRKLQVLEPVPEGAFSLIKELKRLGQQRWGDFIDHMIKRCRRRVTTGNFTVPLAAIRPYTHKPLKDRKPRPTKKQRSESVDMGLEDLDVVVYNMGSGVPEMVDDREVKRSGKRGDREDDRGRSGSGAKRSKKDDKRKDKAPVVPEAAGTEGRNPVEQVADELLVGDRAAGGASLSFGDDFDFNLEFRGRGRHILEDPVACGEYVRCIQGHPRGPVPTYEELVERDEFLAFSVDLTRMVSNVNFMRTRYEHMLQKNHELIQENMSLKSRMRNMTKSTEEMVGHINTLGQKNEDLKVEVAKWEDEVQSMMGEKECLYHLAKSQMKRLRLSRHDTATSFGEYAIEKVGAGLQEKVGAQLQRIRRHIDDSREMNRISSTVGQIKAFLSFYEEQGSAPEGAVEKLKEDLEKYLKMAAAHNVEKIAEQDFVFPDRADWIPDDELVFSVDSPNRIGQYGLGEEWDSAGEEEARGDGEADLRPSRVVLKVGNSDPTVSLHGREREDGSGSSHVSETVEDEDPLMVDDRAEVSKGISEVAGTSTKAAEHPSTTTDPAGNPDEAAGGLGTDEVDVVNF</sequence>
<evidence type="ECO:0000313" key="4">
    <source>
        <dbReference type="EMBL" id="KFK27500.1"/>
    </source>
</evidence>
<dbReference type="Pfam" id="PF06721">
    <property type="entry name" value="DUF1204"/>
    <property type="match status" value="1"/>
</dbReference>
<proteinExistence type="predicted"/>
<dbReference type="PANTHER" id="PTHR31099">
    <property type="entry name" value="OS06G0165300 PROTEIN"/>
    <property type="match status" value="1"/>
</dbReference>
<feature type="compositionally biased region" description="Basic and acidic residues" evidence="2">
    <location>
        <begin position="400"/>
        <end position="420"/>
    </location>
</feature>
<dbReference type="Gramene" id="KFK27500">
    <property type="protein sequence ID" value="KFK27500"/>
    <property type="gene ID" value="AALP_AA8G390900"/>
</dbReference>
<feature type="region of interest" description="Disordered" evidence="2">
    <location>
        <begin position="358"/>
        <end position="378"/>
    </location>
</feature>
<keyword evidence="5" id="KW-1185">Reference proteome</keyword>
<dbReference type="EMBL" id="CM002876">
    <property type="protein sequence ID" value="KFK27500.1"/>
    <property type="molecule type" value="Genomic_DNA"/>
</dbReference>
<feature type="region of interest" description="Disordered" evidence="2">
    <location>
        <begin position="398"/>
        <end position="452"/>
    </location>
</feature>
<feature type="compositionally biased region" description="Basic and acidic residues" evidence="2">
    <location>
        <begin position="429"/>
        <end position="438"/>
    </location>
</feature>
<name>A0A087GC98_ARAAL</name>
<protein>
    <recommendedName>
        <fullName evidence="3">DUF1204 domain-containing protein</fullName>
    </recommendedName>
</protein>
<feature type="region of interest" description="Disordered" evidence="2">
    <location>
        <begin position="750"/>
        <end position="866"/>
    </location>
</feature>
<feature type="compositionally biased region" description="Basic residues" evidence="2">
    <location>
        <begin position="358"/>
        <end position="372"/>
    </location>
</feature>
<dbReference type="eggNOG" id="ENOG502SXPT">
    <property type="taxonomic scope" value="Eukaryota"/>
</dbReference>
<gene>
    <name evidence="4" type="ordered locus">AALP_Aa8g390900</name>
</gene>
<dbReference type="PANTHER" id="PTHR31099:SF49">
    <property type="entry name" value="MYOSIN HEAVY CHAIN-LIKE PROTEIN"/>
    <property type="match status" value="1"/>
</dbReference>
<feature type="domain" description="DUF1204" evidence="3">
    <location>
        <begin position="566"/>
        <end position="668"/>
    </location>
</feature>
<evidence type="ECO:0000259" key="3">
    <source>
        <dbReference type="Pfam" id="PF06721"/>
    </source>
</evidence>
<dbReference type="InterPro" id="IPR009596">
    <property type="entry name" value="DUF1204"/>
</dbReference>
<dbReference type="AlphaFoldDB" id="A0A087GC98"/>
<feature type="compositionally biased region" description="Polar residues" evidence="2">
    <location>
        <begin position="829"/>
        <end position="845"/>
    </location>
</feature>
<evidence type="ECO:0000256" key="2">
    <source>
        <dbReference type="SAM" id="MobiDB-lite"/>
    </source>
</evidence>
<feature type="compositionally biased region" description="Basic and acidic residues" evidence="2">
    <location>
        <begin position="761"/>
        <end position="773"/>
    </location>
</feature>